<dbReference type="PANTHER" id="PTHR21666">
    <property type="entry name" value="PEPTIDASE-RELATED"/>
    <property type="match status" value="1"/>
</dbReference>
<dbReference type="Pfam" id="PF01551">
    <property type="entry name" value="Peptidase_M23"/>
    <property type="match status" value="1"/>
</dbReference>
<dbReference type="GO" id="GO:0004222">
    <property type="term" value="F:metalloendopeptidase activity"/>
    <property type="evidence" value="ECO:0007669"/>
    <property type="project" value="TreeGrafter"/>
</dbReference>
<dbReference type="PANTHER" id="PTHR21666:SF287">
    <property type="entry name" value="CYTOPLASMIC MEMBRANE PROTEIN"/>
    <property type="match status" value="1"/>
</dbReference>
<gene>
    <name evidence="2" type="ORF">CQA53_05900</name>
</gene>
<proteinExistence type="predicted"/>
<organism evidence="2 3">
    <name type="scientific">Helicobacter didelphidarum</name>
    <dbReference type="NCBI Taxonomy" id="2040648"/>
    <lineage>
        <taxon>Bacteria</taxon>
        <taxon>Pseudomonadati</taxon>
        <taxon>Campylobacterota</taxon>
        <taxon>Epsilonproteobacteria</taxon>
        <taxon>Campylobacterales</taxon>
        <taxon>Helicobacteraceae</taxon>
        <taxon>Helicobacter</taxon>
    </lineage>
</organism>
<dbReference type="AlphaFoldDB" id="A0A3D8ILF3"/>
<reference evidence="2 3" key="1">
    <citation type="submission" date="2018-04" db="EMBL/GenBank/DDBJ databases">
        <title>Novel Campyloabacter and Helicobacter Species and Strains.</title>
        <authorList>
            <person name="Mannion A.J."/>
            <person name="Shen Z."/>
            <person name="Fox J.G."/>
        </authorList>
    </citation>
    <scope>NUCLEOTIDE SEQUENCE [LARGE SCALE GENOMIC DNA]</scope>
    <source>
        <strain evidence="2 3">MIT 17-337</strain>
    </source>
</reference>
<accession>A0A3D8ILF3</accession>
<dbReference type="SUPFAM" id="SSF51261">
    <property type="entry name" value="Duplicated hybrid motif"/>
    <property type="match status" value="1"/>
</dbReference>
<dbReference type="Proteomes" id="UP000256379">
    <property type="component" value="Unassembled WGS sequence"/>
</dbReference>
<dbReference type="EMBL" id="NXLQ01000011">
    <property type="protein sequence ID" value="RDU65736.1"/>
    <property type="molecule type" value="Genomic_DNA"/>
</dbReference>
<comment type="caution">
    <text evidence="2">The sequence shown here is derived from an EMBL/GenBank/DDBJ whole genome shotgun (WGS) entry which is preliminary data.</text>
</comment>
<dbReference type="Gene3D" id="2.70.70.10">
    <property type="entry name" value="Glucose Permease (Domain IIA)"/>
    <property type="match status" value="1"/>
</dbReference>
<evidence type="ECO:0000259" key="1">
    <source>
        <dbReference type="Pfam" id="PF01551"/>
    </source>
</evidence>
<dbReference type="InterPro" id="IPR050570">
    <property type="entry name" value="Cell_wall_metabolism_enzyme"/>
</dbReference>
<protein>
    <submittedName>
        <fullName evidence="2">M23 family peptidase</fullName>
    </submittedName>
</protein>
<evidence type="ECO:0000313" key="2">
    <source>
        <dbReference type="EMBL" id="RDU65736.1"/>
    </source>
</evidence>
<dbReference type="InterPro" id="IPR016047">
    <property type="entry name" value="M23ase_b-sheet_dom"/>
</dbReference>
<dbReference type="InterPro" id="IPR011055">
    <property type="entry name" value="Dup_hybrid_motif"/>
</dbReference>
<keyword evidence="3" id="KW-1185">Reference proteome</keyword>
<dbReference type="OrthoDB" id="9815245at2"/>
<name>A0A3D8ILF3_9HELI</name>
<feature type="domain" description="M23ase beta-sheet core" evidence="1">
    <location>
        <begin position="132"/>
        <end position="225"/>
    </location>
</feature>
<sequence>MTNEKNPEKLHIGKKTFEWLKHPVDSTKKIAFVGINYYAKPNVIFLNNTIQIRIIQGNYRREKITIKDTSKTKPNKATSDRIASELKEVNRIYTTYEKNRYWNKPFGYPLKNMNITSPYGSARVFNDEVKSYHGGTDLRASIGTSIYAINDGVVVIAKDRFLAGKSVVISHGQGIFSMYYHCSDIKVRVGQKVKQGELIALSGDTGRVSAPHLHFGMLVNGVQIDAMRFINDINKLFEK</sequence>
<evidence type="ECO:0000313" key="3">
    <source>
        <dbReference type="Proteomes" id="UP000256379"/>
    </source>
</evidence>
<dbReference type="CDD" id="cd12797">
    <property type="entry name" value="M23_peptidase"/>
    <property type="match status" value="1"/>
</dbReference>